<evidence type="ECO:0000256" key="1">
    <source>
        <dbReference type="SAM" id="SignalP"/>
    </source>
</evidence>
<keyword evidence="3" id="KW-1185">Reference proteome</keyword>
<feature type="signal peptide" evidence="1">
    <location>
        <begin position="1"/>
        <end position="20"/>
    </location>
</feature>
<evidence type="ECO:0000313" key="2">
    <source>
        <dbReference type="EMBL" id="PTN01651.1"/>
    </source>
</evidence>
<name>A0A2T5BQZ9_9RHOB</name>
<dbReference type="AlphaFoldDB" id="A0A2T5BQZ9"/>
<organism evidence="2 3">
    <name type="scientific">Rhodovulum imhoffii</name>
    <dbReference type="NCBI Taxonomy" id="365340"/>
    <lineage>
        <taxon>Bacteria</taxon>
        <taxon>Pseudomonadati</taxon>
        <taxon>Pseudomonadota</taxon>
        <taxon>Alphaproteobacteria</taxon>
        <taxon>Rhodobacterales</taxon>
        <taxon>Paracoccaceae</taxon>
        <taxon>Rhodovulum</taxon>
    </lineage>
</organism>
<dbReference type="RefSeq" id="WP_107892860.1">
    <property type="nucleotide sequence ID" value="NZ_NHSI01000013.1"/>
</dbReference>
<proteinExistence type="predicted"/>
<keyword evidence="1" id="KW-0732">Signal</keyword>
<dbReference type="OrthoDB" id="7874033at2"/>
<accession>A0A2T5BQZ9</accession>
<gene>
    <name evidence="2" type="ORF">C8N32_11150</name>
</gene>
<comment type="caution">
    <text evidence="2">The sequence shown here is derived from an EMBL/GenBank/DDBJ whole genome shotgun (WGS) entry which is preliminary data.</text>
</comment>
<sequence length="124" mass="13156">MKRFALTAAIALTAAAPALAQTQLEKNLGVEPGVYTPNELARMKVAVEQTGNDAMIWLDGAKAAALSTRALINDEAQRILRAERANSDDGIDRLFANTAAFNPVSVPHVNARAEAIATEIADLD</sequence>
<dbReference type="Proteomes" id="UP000243859">
    <property type="component" value="Unassembled WGS sequence"/>
</dbReference>
<feature type="chain" id="PRO_5015432834" evidence="1">
    <location>
        <begin position="21"/>
        <end position="124"/>
    </location>
</feature>
<reference evidence="2 3" key="1">
    <citation type="submission" date="2018-04" db="EMBL/GenBank/DDBJ databases">
        <title>Genomic Encyclopedia of Archaeal and Bacterial Type Strains, Phase II (KMG-II): from individual species to whole genera.</title>
        <authorList>
            <person name="Goeker M."/>
        </authorList>
    </citation>
    <scope>NUCLEOTIDE SEQUENCE [LARGE SCALE GENOMIC DNA]</scope>
    <source>
        <strain evidence="2 3">DSM 18064</strain>
    </source>
</reference>
<evidence type="ECO:0000313" key="3">
    <source>
        <dbReference type="Proteomes" id="UP000243859"/>
    </source>
</evidence>
<protein>
    <submittedName>
        <fullName evidence="2">Uncharacterized protein</fullName>
    </submittedName>
</protein>
<dbReference type="EMBL" id="QAAA01000011">
    <property type="protein sequence ID" value="PTN01651.1"/>
    <property type="molecule type" value="Genomic_DNA"/>
</dbReference>